<organism evidence="2">
    <name type="scientific">human gut metagenome</name>
    <dbReference type="NCBI Taxonomy" id="408170"/>
    <lineage>
        <taxon>unclassified sequences</taxon>
        <taxon>metagenomes</taxon>
        <taxon>organismal metagenomes</taxon>
    </lineage>
</organism>
<dbReference type="InterPro" id="IPR041561">
    <property type="entry name" value="PglD_N"/>
</dbReference>
<dbReference type="PANTHER" id="PTHR43300">
    <property type="entry name" value="ACETYLTRANSFERASE"/>
    <property type="match status" value="1"/>
</dbReference>
<reference evidence="2" key="1">
    <citation type="submission" date="2013-12" db="EMBL/GenBank/DDBJ databases">
        <title>A Varibaculum cambriense genome reconstructed from a premature infant gut community with otherwise low bacterial novelty that shifts toward anaerobic metabolism during the third week of life.</title>
        <authorList>
            <person name="Brown C.T."/>
            <person name="Sharon I."/>
            <person name="Thomas B.C."/>
            <person name="Castelle C.J."/>
            <person name="Morowitz M.J."/>
            <person name="Banfield J.F."/>
        </authorList>
    </citation>
    <scope>NUCLEOTIDE SEQUENCE</scope>
</reference>
<dbReference type="InterPro" id="IPR011004">
    <property type="entry name" value="Trimer_LpxA-like_sf"/>
</dbReference>
<dbReference type="InterPro" id="IPR020019">
    <property type="entry name" value="AcTrfase_PglD-like"/>
</dbReference>
<proteinExistence type="predicted"/>
<dbReference type="NCBIfam" id="TIGR03570">
    <property type="entry name" value="NeuD_NnaD"/>
    <property type="match status" value="1"/>
</dbReference>
<evidence type="ECO:0000313" key="2">
    <source>
        <dbReference type="EMBL" id="ETJ39325.1"/>
    </source>
</evidence>
<dbReference type="AlphaFoldDB" id="W1YCB0"/>
<dbReference type="GO" id="GO:0016740">
    <property type="term" value="F:transferase activity"/>
    <property type="evidence" value="ECO:0007669"/>
    <property type="project" value="UniProtKB-KW"/>
</dbReference>
<keyword evidence="2" id="KW-0808">Transferase</keyword>
<feature type="domain" description="PglD N-terminal" evidence="1">
    <location>
        <begin position="3"/>
        <end position="85"/>
    </location>
</feature>
<dbReference type="Gene3D" id="3.40.50.20">
    <property type="match status" value="1"/>
</dbReference>
<dbReference type="SUPFAM" id="SSF51161">
    <property type="entry name" value="Trimeric LpxA-like enzymes"/>
    <property type="match status" value="1"/>
</dbReference>
<dbReference type="Gene3D" id="2.160.10.10">
    <property type="entry name" value="Hexapeptide repeat proteins"/>
    <property type="match status" value="1"/>
</dbReference>
<accession>W1YCB0</accession>
<gene>
    <name evidence="2" type="ORF">Q604_UNBC06809G0003</name>
</gene>
<sequence length="211" mass="23086">MKDLIIIGVGGVGREAALIAEEINEQSQEWNILGFVDDNEDVQNTYINGYPVLGKSDYLQNYKEEVYVFCGISNYKVKKKIISKLKENQNIKFATLIHPSVKLNKHIKIGEGCIIYQNVIMTVNIEIGDHVIISPKCGIGHDSKIHDYVTLLWNVNVSGNVDIKEGATMGSGSTVIQGLTIGEGSFVGAGACVIRDVDDNKTAVGVPTRYV</sequence>
<dbReference type="InterPro" id="IPR050179">
    <property type="entry name" value="Trans_hexapeptide_repeat"/>
</dbReference>
<dbReference type="Pfam" id="PF17836">
    <property type="entry name" value="PglD_N"/>
    <property type="match status" value="1"/>
</dbReference>
<name>W1YCB0_9ZZZZ</name>
<dbReference type="PANTHER" id="PTHR43300:SF7">
    <property type="entry name" value="UDP-N-ACETYLBACILLOSAMINE N-ACETYLTRANSFERASE"/>
    <property type="match status" value="1"/>
</dbReference>
<dbReference type="CDD" id="cd03360">
    <property type="entry name" value="LbH_AT_putative"/>
    <property type="match status" value="1"/>
</dbReference>
<comment type="caution">
    <text evidence="2">The sequence shown here is derived from an EMBL/GenBank/DDBJ whole genome shotgun (WGS) entry which is preliminary data.</text>
</comment>
<protein>
    <submittedName>
        <fullName evidence="2">Acetyltransferases The isoleucine patch superfamily</fullName>
    </submittedName>
</protein>
<dbReference type="EMBL" id="AZMM01006809">
    <property type="protein sequence ID" value="ETJ39325.1"/>
    <property type="molecule type" value="Genomic_DNA"/>
</dbReference>
<evidence type="ECO:0000259" key="1">
    <source>
        <dbReference type="Pfam" id="PF17836"/>
    </source>
</evidence>